<name>A0A1L5PAP5_RHIET</name>
<feature type="compositionally biased region" description="Low complexity" evidence="1">
    <location>
        <begin position="422"/>
        <end position="435"/>
    </location>
</feature>
<reference evidence="2 3" key="1">
    <citation type="submission" date="2016-09" db="EMBL/GenBank/DDBJ databases">
        <title>The complete genome sequences of Rhizobium gallicum, symbiovars gallicum and phaseoli, symbionts associated to common bean (Phaseolus vulgaris).</title>
        <authorList>
            <person name="Bustos P."/>
            <person name="Santamaria R.I."/>
            <person name="Perez-Carrascal O.M."/>
            <person name="Juarez S."/>
            <person name="Lozano L."/>
            <person name="Martinez-Flores I."/>
            <person name="Martinez-Romero E."/>
            <person name="Cevallos M."/>
            <person name="Romero D."/>
            <person name="Davila G."/>
            <person name="Gonzalez V."/>
        </authorList>
    </citation>
    <scope>NUCLEOTIDE SEQUENCE [LARGE SCALE GENOMIC DNA]</scope>
    <source>
        <strain evidence="2 3">8C-3</strain>
        <plasmid evidence="3">Plasmid prsp8c3a</plasmid>
    </source>
</reference>
<feature type="compositionally biased region" description="Basic and acidic residues" evidence="1">
    <location>
        <begin position="491"/>
        <end position="508"/>
    </location>
</feature>
<feature type="compositionally biased region" description="Basic and acidic residues" evidence="1">
    <location>
        <begin position="326"/>
        <end position="344"/>
    </location>
</feature>
<feature type="region of interest" description="Disordered" evidence="1">
    <location>
        <begin position="485"/>
        <end position="508"/>
    </location>
</feature>
<feature type="compositionally biased region" description="Polar residues" evidence="1">
    <location>
        <begin position="437"/>
        <end position="450"/>
    </location>
</feature>
<gene>
    <name evidence="2" type="ORF">AM571_PA00266</name>
</gene>
<feature type="region of interest" description="Disordered" evidence="1">
    <location>
        <begin position="405"/>
        <end position="450"/>
    </location>
</feature>
<proteinExistence type="predicted"/>
<dbReference type="AlphaFoldDB" id="A0A1L5PAP5"/>
<protein>
    <submittedName>
        <fullName evidence="2">Virulence VirE3 domain-containing protein</fullName>
    </submittedName>
</protein>
<accession>A0A1L5PAP5</accession>
<sequence>MPLKKTGMRDKPIKPYFRKKAANRYEARLAIAAFRETLREREVLDHYQPSEKKQKSYDAEMNMFRSLSEKERKEELFSTFWGNRKHYGSAVDPDMLVRVKRRPNGRTYKGIKLTTPTEPGEKPRSYVARLTKQRGNRLIVREFNESGQLVKKTTQRGLHYLDVWQRDTKGRLIQTEFRSPYETRTLSDADEHGKRRLVVQRGKRMDVFERDEETGAMTQLASTGHRLRSDIQTTMSPDRKSATTIVKPHFGRRLKKYQSEFDSMGVEVARQKLDGKGSGALQGSPRIFSGSQLPGKVKILGGGRYMRIERRGFGKPRVEIRALTEEQQQKWRENQQRRQLEEKPLPNPPALDVIGRSQEGEKSLPSMPKVLPKAPEQGRSRGEPKMEQPDVSTFLALAGQSPVRLLSQEKPAPITDKASKASGVTGSGTSTTGGTMPIQNSQPSSFLPQQGKRTMNDLLETIGMRPEPAATMPPESARLPSLFSGAGVAAARDRFPGREDGRQRDSRG</sequence>
<geneLocation type="plasmid" evidence="3">
    <name>prsp8c3a</name>
</geneLocation>
<feature type="region of interest" description="Disordered" evidence="1">
    <location>
        <begin position="326"/>
        <end position="388"/>
    </location>
</feature>
<feature type="compositionally biased region" description="Basic and acidic residues" evidence="1">
    <location>
        <begin position="376"/>
        <end position="388"/>
    </location>
</feature>
<dbReference type="EMBL" id="CP017242">
    <property type="protein sequence ID" value="APO77150.1"/>
    <property type="molecule type" value="Genomic_DNA"/>
</dbReference>
<dbReference type="Proteomes" id="UP000185109">
    <property type="component" value="Plasmid pRsp8C3a"/>
</dbReference>
<dbReference type="RefSeq" id="WP_155774506.1">
    <property type="nucleotide sequence ID" value="NZ_CP017242.1"/>
</dbReference>
<evidence type="ECO:0000313" key="3">
    <source>
        <dbReference type="Proteomes" id="UP000185109"/>
    </source>
</evidence>
<keyword evidence="2" id="KW-0614">Plasmid</keyword>
<organism evidence="2 3">
    <name type="scientific">Rhizobium etli 8C-3</name>
    <dbReference type="NCBI Taxonomy" id="538025"/>
    <lineage>
        <taxon>Bacteria</taxon>
        <taxon>Pseudomonadati</taxon>
        <taxon>Pseudomonadota</taxon>
        <taxon>Alphaproteobacteria</taxon>
        <taxon>Hyphomicrobiales</taxon>
        <taxon>Rhizobiaceae</taxon>
        <taxon>Rhizobium/Agrobacterium group</taxon>
        <taxon>Rhizobium</taxon>
    </lineage>
</organism>
<evidence type="ECO:0000313" key="2">
    <source>
        <dbReference type="EMBL" id="APO77150.1"/>
    </source>
</evidence>
<evidence type="ECO:0000256" key="1">
    <source>
        <dbReference type="SAM" id="MobiDB-lite"/>
    </source>
</evidence>